<gene>
    <name evidence="3" type="ORF">HQN59_04490</name>
</gene>
<evidence type="ECO:0000259" key="2">
    <source>
        <dbReference type="SMART" id="SM00460"/>
    </source>
</evidence>
<feature type="region of interest" description="Disordered" evidence="1">
    <location>
        <begin position="573"/>
        <end position="592"/>
    </location>
</feature>
<dbReference type="SUPFAM" id="SSF54001">
    <property type="entry name" value="Cysteine proteinases"/>
    <property type="match status" value="1"/>
</dbReference>
<comment type="caution">
    <text evidence="3">The sequence shown here is derived from an EMBL/GenBank/DDBJ whole genome shotgun (WGS) entry which is preliminary data.</text>
</comment>
<proteinExistence type="predicted"/>
<dbReference type="Pfam" id="PF01841">
    <property type="entry name" value="Transglut_core"/>
    <property type="match status" value="1"/>
</dbReference>
<dbReference type="InterPro" id="IPR038765">
    <property type="entry name" value="Papain-like_cys_pep_sf"/>
</dbReference>
<evidence type="ECO:0000313" key="3">
    <source>
        <dbReference type="EMBL" id="NUZ05016.1"/>
    </source>
</evidence>
<dbReference type="SMART" id="SM00460">
    <property type="entry name" value="TGc"/>
    <property type="match status" value="1"/>
</dbReference>
<dbReference type="Pfam" id="PF08379">
    <property type="entry name" value="Bact_transglu_N"/>
    <property type="match status" value="1"/>
</dbReference>
<dbReference type="Gene3D" id="3.10.620.30">
    <property type="match status" value="1"/>
</dbReference>
<evidence type="ECO:0000313" key="4">
    <source>
        <dbReference type="Proteomes" id="UP000529637"/>
    </source>
</evidence>
<dbReference type="EMBL" id="JABWMJ010000002">
    <property type="protein sequence ID" value="NUZ05016.1"/>
    <property type="molecule type" value="Genomic_DNA"/>
</dbReference>
<dbReference type="InterPro" id="IPR013589">
    <property type="entry name" value="Bac_transglu_N"/>
</dbReference>
<dbReference type="RefSeq" id="WP_176066543.1">
    <property type="nucleotide sequence ID" value="NZ_JABWMJ010000002.1"/>
</dbReference>
<dbReference type="InterPro" id="IPR002931">
    <property type="entry name" value="Transglutaminase-like"/>
</dbReference>
<dbReference type="Pfam" id="PF09899">
    <property type="entry name" value="DUF2126"/>
    <property type="match status" value="1"/>
</dbReference>
<organism evidence="3 4">
    <name type="scientific">Piscinibacter koreensis</name>
    <dbReference type="NCBI Taxonomy" id="2742824"/>
    <lineage>
        <taxon>Bacteria</taxon>
        <taxon>Pseudomonadati</taxon>
        <taxon>Pseudomonadota</taxon>
        <taxon>Betaproteobacteria</taxon>
        <taxon>Burkholderiales</taxon>
        <taxon>Sphaerotilaceae</taxon>
        <taxon>Piscinibacter</taxon>
    </lineage>
</organism>
<feature type="compositionally biased region" description="Basic and acidic residues" evidence="1">
    <location>
        <begin position="1100"/>
        <end position="1109"/>
    </location>
</feature>
<accession>A0A7Y6TVK1</accession>
<feature type="domain" description="Transglutaminase-like" evidence="2">
    <location>
        <begin position="172"/>
        <end position="248"/>
    </location>
</feature>
<dbReference type="PANTHER" id="PTHR33490:SF1">
    <property type="entry name" value="SLL1233 PROTEIN"/>
    <property type="match status" value="1"/>
</dbReference>
<feature type="region of interest" description="Disordered" evidence="1">
    <location>
        <begin position="1084"/>
        <end position="1109"/>
    </location>
</feature>
<dbReference type="InterPro" id="IPR018667">
    <property type="entry name" value="DUF2126"/>
</dbReference>
<name>A0A7Y6TVK1_9BURK</name>
<protein>
    <submittedName>
        <fullName evidence="3">Transglutaminase family protein</fullName>
    </submittedName>
</protein>
<evidence type="ECO:0000256" key="1">
    <source>
        <dbReference type="SAM" id="MobiDB-lite"/>
    </source>
</evidence>
<dbReference type="AlphaFoldDB" id="A0A7Y6TVK1"/>
<keyword evidence="4" id="KW-1185">Reference proteome</keyword>
<dbReference type="PANTHER" id="PTHR33490">
    <property type="entry name" value="BLR5614 PROTEIN-RELATED"/>
    <property type="match status" value="1"/>
</dbReference>
<sequence length="1109" mass="124163">MSIHVALNHVTHYRYDRPINLGPQVVRLRPAPHSRTRILSYSMKVEPAKHFINWQQDPQSNYLARLVFPDLTTEFRIEVDLVAEMAVINPFDFFLEPDAEKFPFSYEPELARELEPFLQKLPLTPRFEAYLADIPRTPTPTNDFLVSLNQRLQQDIKYLIRLEPGVQTPEVTLCNASGSCRDSAWLLVQLLRHSGLAARFVSGYLIQLKADVKSLDGPSGTEVDFTDLHAWCEVYLPGAGWVGLDPTSGLFAGEGHIPLAASPDPSSAAPVSGLIDECETTFEHHMSVTRIWEAPRVTLPYTDEQWEAIDAMGREVDADLNRSDVRLTQGGEPTFVSIDDREDPEWNTAAMGPNKRRLSAELMEHLRAKYGQGGLLHYGQGKWYPGEQLPRWSLNLFWRRDGEPIWRDHTLFADEKADLGATEADAARFLERLAERLGVGSRHVFPAYEDVAYFLWRERRLPVNVDPKDSRLADPLERARLTRVFGQGLDTPVGHVLPLAPDLRRPGAWRSSSWFLRGEHCYLIPGDSPIGFRLPLDAIAWVAENDTPWVHPVDQTQTFAPLPRHVALLDAGAGASPAHSADAPAEDRAPRAPARFESATGVVRTALSAEPRHGRLHLFMPPTSELEDYLALIAGVEATAAELGIPVVIEGYEPPKDPRLALLRVTPDPGVIEVNIHPASSWEQLVEQTTHLYDAAHRTRLSTEKFMLDGRHTGTGGGNHFVLGGATVADSPFLRRPDLLASMIAYWHNHPALSYLFSGLFIGPTSQAPRIDEARNDAVHEIEIAFAELDRLTARGRDGCPPWLVDRLLRNLLTDVTGNTHRAEFCIDKLYSPDSPTGRLGLLEMRGFEMPPHARMSLLQQLLMRTLVARFWNEPYRPGRLVRWGTELHDRFMLPHFVWQDMVDVVDDLRAAGYPIEADWFAPHLEFRFPKLGDFAASGVEVELRMALEPWHVLGEESGGGGTARYVDSTLERLQVRATGLVGERHVITCNGRRLPLQPTGKVGEFVAGVRYRAWTAPSSLHPTIGIHAPLTIDLVDSWSERAIGGCQYHVAHPGGMNYVTFPINALEAESRRLGRFFRMGHTPGRSGVPPVESNPEFPHTLDLRRPVA</sequence>
<dbReference type="Proteomes" id="UP000529637">
    <property type="component" value="Unassembled WGS sequence"/>
</dbReference>
<reference evidence="3 4" key="1">
    <citation type="submission" date="2020-06" db="EMBL/GenBank/DDBJ databases">
        <title>Schlegella sp. ID0723 isolated from air conditioner.</title>
        <authorList>
            <person name="Kim D.Y."/>
            <person name="Kim D.-U."/>
        </authorList>
    </citation>
    <scope>NUCLEOTIDE SEQUENCE [LARGE SCALE GENOMIC DNA]</scope>
    <source>
        <strain evidence="3 4">ID0723</strain>
    </source>
</reference>